<evidence type="ECO:0000256" key="1">
    <source>
        <dbReference type="SAM" id="Phobius"/>
    </source>
</evidence>
<sequence length="269" mass="29461">MYTSVADQTTDQLGGPLSVLVRQKRDHVKLDALMEQLRGTTGEEQAAVLLRIYRLVFPHAFAEESVLWPVMRRVLPDGGDLTLEVEREHQEVNELVRRLEGLDDGSPERADVLGRLTEVLDDDVRDEEDALFPRLQARVSRRELQVLGVLWEVVRRIAPTRAHPVVARRPPGNVVAALPLSVLDRLRDVVDRGVLTAPNAITPALHHASSALARASHAVELLPIMRSGEDPSTRYIAGRPPFPWAAVALAASAVALLGAGAVRAARRAG</sequence>
<keyword evidence="1" id="KW-1133">Transmembrane helix</keyword>
<dbReference type="AlphaFoldDB" id="A0A7X1NQY0"/>
<dbReference type="RefSeq" id="WP_191931882.1">
    <property type="nucleotide sequence ID" value="NZ_VJXX01000003.1"/>
</dbReference>
<organism evidence="3 4">
    <name type="scientific">Arthrobacter bussei</name>
    <dbReference type="NCBI Taxonomy" id="2594179"/>
    <lineage>
        <taxon>Bacteria</taxon>
        <taxon>Bacillati</taxon>
        <taxon>Actinomycetota</taxon>
        <taxon>Actinomycetes</taxon>
        <taxon>Micrococcales</taxon>
        <taxon>Micrococcaceae</taxon>
        <taxon>Arthrobacter</taxon>
    </lineage>
</organism>
<feature type="transmembrane region" description="Helical" evidence="1">
    <location>
        <begin position="242"/>
        <end position="262"/>
    </location>
</feature>
<dbReference type="Pfam" id="PF01814">
    <property type="entry name" value="Hemerythrin"/>
    <property type="match status" value="1"/>
</dbReference>
<dbReference type="EMBL" id="VJXX01000003">
    <property type="protein sequence ID" value="MPY11252.1"/>
    <property type="molecule type" value="Genomic_DNA"/>
</dbReference>
<comment type="caution">
    <text evidence="3">The sequence shown here is derived from an EMBL/GenBank/DDBJ whole genome shotgun (WGS) entry which is preliminary data.</text>
</comment>
<keyword evidence="4" id="KW-1185">Reference proteome</keyword>
<evidence type="ECO:0000313" key="4">
    <source>
        <dbReference type="Proteomes" id="UP000326464"/>
    </source>
</evidence>
<dbReference type="PANTHER" id="PTHR35585:SF1">
    <property type="entry name" value="HHE DOMAIN PROTEIN (AFU_ORTHOLOGUE AFUA_4G00730)"/>
    <property type="match status" value="1"/>
</dbReference>
<feature type="domain" description="Hemerythrin-like" evidence="2">
    <location>
        <begin position="24"/>
        <end position="135"/>
    </location>
</feature>
<proteinExistence type="predicted"/>
<evidence type="ECO:0000259" key="2">
    <source>
        <dbReference type="Pfam" id="PF01814"/>
    </source>
</evidence>
<protein>
    <submittedName>
        <fullName evidence="3">Hemerythrin domain-containing protein</fullName>
    </submittedName>
</protein>
<keyword evidence="1" id="KW-0812">Transmembrane</keyword>
<dbReference type="Proteomes" id="UP000326464">
    <property type="component" value="Unassembled WGS sequence"/>
</dbReference>
<name>A0A7X1NQY0_9MICC</name>
<gene>
    <name evidence="3" type="ORF">FNH21_11085</name>
</gene>
<keyword evidence="1" id="KW-0472">Membrane</keyword>
<accession>A0A7X1NQY0</accession>
<dbReference type="InterPro" id="IPR012312">
    <property type="entry name" value="Hemerythrin-like"/>
</dbReference>
<dbReference type="PANTHER" id="PTHR35585">
    <property type="entry name" value="HHE DOMAIN PROTEIN (AFU_ORTHOLOGUE AFUA_4G00730)"/>
    <property type="match status" value="1"/>
</dbReference>
<evidence type="ECO:0000313" key="3">
    <source>
        <dbReference type="EMBL" id="MPY11252.1"/>
    </source>
</evidence>
<dbReference type="Gene3D" id="1.20.120.520">
    <property type="entry name" value="nmb1532 protein domain like"/>
    <property type="match status" value="1"/>
</dbReference>
<reference evidence="4" key="1">
    <citation type="submission" date="2019-07" db="EMBL/GenBank/DDBJ databases">
        <title>Arthrobacter KR32 sp. nov., isolated from mountain cheese made of cows milk.</title>
        <authorList>
            <person name="Flegler A."/>
        </authorList>
    </citation>
    <scope>NUCLEOTIDE SEQUENCE [LARGE SCALE GENOMIC DNA]</scope>
    <source>
        <strain evidence="4">KR32</strain>
    </source>
</reference>